<dbReference type="EMBL" id="CAJNOE010000289">
    <property type="protein sequence ID" value="CAF1121953.1"/>
    <property type="molecule type" value="Genomic_DNA"/>
</dbReference>
<keyword evidence="5 8" id="KW-0472">Membrane</keyword>
<dbReference type="GO" id="GO:0031490">
    <property type="term" value="F:chromatin DNA binding"/>
    <property type="evidence" value="ECO:0007669"/>
    <property type="project" value="TreeGrafter"/>
</dbReference>
<feature type="compositionally biased region" description="Polar residues" evidence="7">
    <location>
        <begin position="142"/>
        <end position="166"/>
    </location>
</feature>
<evidence type="ECO:0000313" key="10">
    <source>
        <dbReference type="EMBL" id="CAF1121953.1"/>
    </source>
</evidence>
<dbReference type="SUPFAM" id="SSF63451">
    <property type="entry name" value="LEM domain"/>
    <property type="match status" value="1"/>
</dbReference>
<feature type="region of interest" description="Disordered" evidence="7">
    <location>
        <begin position="37"/>
        <end position="68"/>
    </location>
</feature>
<reference evidence="10" key="1">
    <citation type="submission" date="2021-02" db="EMBL/GenBank/DDBJ databases">
        <authorList>
            <person name="Nowell W R."/>
        </authorList>
    </citation>
    <scope>NUCLEOTIDE SEQUENCE</scope>
</reference>
<dbReference type="EMBL" id="CAJOBB010000574">
    <property type="protein sequence ID" value="CAF3708775.1"/>
    <property type="molecule type" value="Genomic_DNA"/>
</dbReference>
<feature type="domain" description="LEM" evidence="9">
    <location>
        <begin position="1"/>
        <end position="41"/>
    </location>
</feature>
<dbReference type="GO" id="GO:0030514">
    <property type="term" value="P:negative regulation of BMP signaling pathway"/>
    <property type="evidence" value="ECO:0007669"/>
    <property type="project" value="TreeGrafter"/>
</dbReference>
<dbReference type="PROSITE" id="PS50954">
    <property type="entry name" value="LEM"/>
    <property type="match status" value="1"/>
</dbReference>
<evidence type="ECO:0000259" key="9">
    <source>
        <dbReference type="PROSITE" id="PS50954"/>
    </source>
</evidence>
<keyword evidence="6" id="KW-0539">Nucleus</keyword>
<evidence type="ECO:0000313" key="11">
    <source>
        <dbReference type="EMBL" id="CAF3708775.1"/>
    </source>
</evidence>
<name>A0A814QMV2_9BILA</name>
<dbReference type="Gene3D" id="1.10.10.1180">
    <property type="entry name" value="MAN1, winged-helix domain"/>
    <property type="match status" value="1"/>
</dbReference>
<dbReference type="InterPro" id="IPR052277">
    <property type="entry name" value="INM_ESCRT-Associated"/>
</dbReference>
<feature type="region of interest" description="Disordered" evidence="7">
    <location>
        <begin position="481"/>
        <end position="500"/>
    </location>
</feature>
<keyword evidence="3 8" id="KW-0812">Transmembrane</keyword>
<dbReference type="Pfam" id="PF09402">
    <property type="entry name" value="MSC"/>
    <property type="match status" value="1"/>
</dbReference>
<dbReference type="GO" id="GO:0006998">
    <property type="term" value="P:nuclear envelope organization"/>
    <property type="evidence" value="ECO:0007669"/>
    <property type="project" value="TreeGrafter"/>
</dbReference>
<keyword evidence="2" id="KW-0597">Phosphoprotein</keyword>
<evidence type="ECO:0000256" key="6">
    <source>
        <dbReference type="ARBA" id="ARBA00023242"/>
    </source>
</evidence>
<evidence type="ECO:0000313" key="12">
    <source>
        <dbReference type="Proteomes" id="UP000663860"/>
    </source>
</evidence>
<dbReference type="SUPFAM" id="SSF54928">
    <property type="entry name" value="RNA-binding domain, RBD"/>
    <property type="match status" value="1"/>
</dbReference>
<accession>A0A814QMV2</accession>
<dbReference type="GO" id="GO:0005637">
    <property type="term" value="C:nuclear inner membrane"/>
    <property type="evidence" value="ECO:0007669"/>
    <property type="project" value="UniProtKB-SubCell"/>
</dbReference>
<evidence type="ECO:0000256" key="2">
    <source>
        <dbReference type="ARBA" id="ARBA00022553"/>
    </source>
</evidence>
<evidence type="ECO:0000256" key="1">
    <source>
        <dbReference type="ARBA" id="ARBA00004473"/>
    </source>
</evidence>
<dbReference type="Gene3D" id="1.10.720.40">
    <property type="match status" value="1"/>
</dbReference>
<proteinExistence type="predicted"/>
<dbReference type="InterPro" id="IPR035979">
    <property type="entry name" value="RBD_domain_sf"/>
</dbReference>
<evidence type="ECO:0000256" key="8">
    <source>
        <dbReference type="SAM" id="Phobius"/>
    </source>
</evidence>
<feature type="region of interest" description="Disordered" evidence="7">
    <location>
        <begin position="137"/>
        <end position="173"/>
    </location>
</feature>
<dbReference type="Proteomes" id="UP000663868">
    <property type="component" value="Unassembled WGS sequence"/>
</dbReference>
<protein>
    <recommendedName>
        <fullName evidence="9">LEM domain-containing protein</fullName>
    </recommendedName>
</protein>
<feature type="compositionally biased region" description="Low complexity" evidence="7">
    <location>
        <begin position="46"/>
        <end position="59"/>
    </location>
</feature>
<evidence type="ECO:0000256" key="7">
    <source>
        <dbReference type="SAM" id="MobiDB-lite"/>
    </source>
</evidence>
<dbReference type="AlphaFoldDB" id="A0A814QMV2"/>
<dbReference type="PANTHER" id="PTHR13428:SF12">
    <property type="entry name" value="INNER NUCLEAR MEMBRANE PROTEIN MAN1"/>
    <property type="match status" value="1"/>
</dbReference>
<dbReference type="InterPro" id="IPR011015">
    <property type="entry name" value="LEM/LEM-like_dom_sf"/>
</dbReference>
<comment type="caution">
    <text evidence="10">The sequence shown here is derived from an EMBL/GenBank/DDBJ whole genome shotgun (WGS) entry which is preliminary data.</text>
</comment>
<sequence length="611" mass="70280">MPLTDQQLRQELVQFGETVPPITQRNREQLRTRLQVLQARPRPRSPARASPTRARVSTSPPRATTRSRPVRGLIELSDSETDLSANDYLPSRSGAKIQTRSIAVGRDTQPSTNVTADVEESIARHRREIQQLIDSARDRTRATSANLSATKYEPSSITPLRPTSTSSRHRTPLKSDITKLKQPSWFNNIGKEIKSFWKTYKDTIIQAIKLLFFGLLLGGGLILLKKKAGVIIPHRQGITCSPDNATYCDDMQPIIHSVKQFLEARTGEVDCGFRDKSYRYVTRPELNKYLDEKKFKFESGPEQRWNTLVSYIVDKPVDDISLLDVHNGYTTDLNHVIKMSAQKGTHSLMCRARKGINSAMQNLAWLLLGTTGFLTLGWLIKRRSKQHQDAENTYKDFIEKITDLLENQYEEHIRDPETKPWLAISHIRDMLIPPQDRKRLKTLWERAKKQISESESRVRSESQLIHGEEFDVWRWIQPRAPSSPSSPRKKRAESPHSSNEESYVYMPADVGLTECLKLRNFFDPDTNIDDDEMDLVVDSIQNRCATVRRIEHIGIHSIFVYLKFSSKEAASQGFHLLNNWKFHGREIIAKYLRLQRYHEHFPEAINSSSTN</sequence>
<dbReference type="InterPro" id="IPR018996">
    <property type="entry name" value="Man1/Src1-like_C"/>
</dbReference>
<dbReference type="PANTHER" id="PTHR13428">
    <property type="entry name" value="INNER NUCLEAR MEMBRANE PROTEIN MAN1 LEM DOMAIN CONTAINING PROTEIN"/>
    <property type="match status" value="1"/>
</dbReference>
<keyword evidence="4 8" id="KW-1133">Transmembrane helix</keyword>
<gene>
    <name evidence="10" type="ORF">IZO911_LOCUS24194</name>
    <name evidence="11" type="ORF">KXQ929_LOCUS11579</name>
</gene>
<dbReference type="InterPro" id="IPR012677">
    <property type="entry name" value="Nucleotide-bd_a/b_plait_sf"/>
</dbReference>
<dbReference type="InterPro" id="IPR041885">
    <property type="entry name" value="MAN1_winged_helix_dom"/>
</dbReference>
<dbReference type="InterPro" id="IPR003887">
    <property type="entry name" value="LEM_dom"/>
</dbReference>
<feature type="transmembrane region" description="Helical" evidence="8">
    <location>
        <begin position="204"/>
        <end position="224"/>
    </location>
</feature>
<dbReference type="Gene3D" id="3.30.70.330">
    <property type="match status" value="1"/>
</dbReference>
<organism evidence="10 12">
    <name type="scientific">Adineta steineri</name>
    <dbReference type="NCBI Taxonomy" id="433720"/>
    <lineage>
        <taxon>Eukaryota</taxon>
        <taxon>Metazoa</taxon>
        <taxon>Spiralia</taxon>
        <taxon>Gnathifera</taxon>
        <taxon>Rotifera</taxon>
        <taxon>Eurotatoria</taxon>
        <taxon>Bdelloidea</taxon>
        <taxon>Adinetida</taxon>
        <taxon>Adinetidae</taxon>
        <taxon>Adineta</taxon>
    </lineage>
</organism>
<feature type="transmembrane region" description="Helical" evidence="8">
    <location>
        <begin position="363"/>
        <end position="380"/>
    </location>
</feature>
<evidence type="ECO:0000256" key="5">
    <source>
        <dbReference type="ARBA" id="ARBA00023136"/>
    </source>
</evidence>
<evidence type="ECO:0000256" key="4">
    <source>
        <dbReference type="ARBA" id="ARBA00022989"/>
    </source>
</evidence>
<evidence type="ECO:0000256" key="3">
    <source>
        <dbReference type="ARBA" id="ARBA00022692"/>
    </source>
</evidence>
<comment type="subcellular location">
    <subcellularLocation>
        <location evidence="1">Nucleus inner membrane</location>
        <topology evidence="1">Multi-pass membrane protein</topology>
    </subcellularLocation>
</comment>
<dbReference type="Proteomes" id="UP000663860">
    <property type="component" value="Unassembled WGS sequence"/>
</dbReference>